<dbReference type="Proteomes" id="UP001241758">
    <property type="component" value="Unassembled WGS sequence"/>
</dbReference>
<dbReference type="RefSeq" id="WP_282764415.1">
    <property type="nucleotide sequence ID" value="NZ_JASCTH010000025.1"/>
</dbReference>
<evidence type="ECO:0000256" key="1">
    <source>
        <dbReference type="SAM" id="MobiDB-lite"/>
    </source>
</evidence>
<organism evidence="2 3">
    <name type="scientific">Actinoplanes sandaracinus</name>
    <dbReference type="NCBI Taxonomy" id="3045177"/>
    <lineage>
        <taxon>Bacteria</taxon>
        <taxon>Bacillati</taxon>
        <taxon>Actinomycetota</taxon>
        <taxon>Actinomycetes</taxon>
        <taxon>Micromonosporales</taxon>
        <taxon>Micromonosporaceae</taxon>
        <taxon>Actinoplanes</taxon>
    </lineage>
</organism>
<feature type="region of interest" description="Disordered" evidence="1">
    <location>
        <begin position="1"/>
        <end position="22"/>
    </location>
</feature>
<gene>
    <name evidence="2" type="ORF">QLQ12_32650</name>
</gene>
<evidence type="ECO:0000313" key="2">
    <source>
        <dbReference type="EMBL" id="MDI6103370.1"/>
    </source>
</evidence>
<evidence type="ECO:0008006" key="4">
    <source>
        <dbReference type="Google" id="ProtNLM"/>
    </source>
</evidence>
<protein>
    <recommendedName>
        <fullName evidence="4">Twin-arginine translocation signal domain-containing protein</fullName>
    </recommendedName>
</protein>
<reference evidence="2 3" key="1">
    <citation type="submission" date="2023-05" db="EMBL/GenBank/DDBJ databases">
        <title>Actinoplanes sp. NEAU-A12 genome sequencing.</title>
        <authorList>
            <person name="Wang Z.-S."/>
        </authorList>
    </citation>
    <scope>NUCLEOTIDE SEQUENCE [LARGE SCALE GENOMIC DNA]</scope>
    <source>
        <strain evidence="2 3">NEAU-A12</strain>
    </source>
</reference>
<comment type="caution">
    <text evidence="2">The sequence shown here is derived from an EMBL/GenBank/DDBJ whole genome shotgun (WGS) entry which is preliminary data.</text>
</comment>
<proteinExistence type="predicted"/>
<accession>A0ABT6WUS4</accession>
<evidence type="ECO:0000313" key="3">
    <source>
        <dbReference type="Proteomes" id="UP001241758"/>
    </source>
</evidence>
<sequence>MIQRAHKRAGDHDQKMSVDGPATAGRRGVLTFLSVGGMALVGGLAGVFQTAEPASAGLASPCCSLASNTRCSGRCHNYTCPSGYYKRYWWCTAGVRPIGCGECQKGSGTCWEGTSFACSTWWDDNAC</sequence>
<name>A0ABT6WUS4_9ACTN</name>
<dbReference type="EMBL" id="JASCTH010000025">
    <property type="protein sequence ID" value="MDI6103370.1"/>
    <property type="molecule type" value="Genomic_DNA"/>
</dbReference>
<keyword evidence="3" id="KW-1185">Reference proteome</keyword>